<dbReference type="NCBIfam" id="TIGR00879">
    <property type="entry name" value="SP"/>
    <property type="match status" value="1"/>
</dbReference>
<feature type="transmembrane region" description="Helical" evidence="7">
    <location>
        <begin position="307"/>
        <end position="326"/>
    </location>
</feature>
<feature type="transmembrane region" description="Helical" evidence="7">
    <location>
        <begin position="61"/>
        <end position="81"/>
    </location>
</feature>
<reference evidence="9 10" key="1">
    <citation type="journal article" date="2020" name="bioRxiv">
        <title>A chromosome-scale genome assembly for the Fusarium oxysporum strain Fo5176 to establish a model Arabidopsis-fungal pathosystem.</title>
        <authorList>
            <person name="Fokkens L."/>
            <person name="Guo L."/>
            <person name="Dora S."/>
            <person name="Wang B."/>
            <person name="Ye K."/>
            <person name="Sanchez-Rodriguez C."/>
            <person name="Croll D."/>
        </authorList>
    </citation>
    <scope>NUCLEOTIDE SEQUENCE [LARGE SCALE GENOMIC DNA]</scope>
    <source>
        <strain evidence="9 10">Fo5176</strain>
    </source>
</reference>
<dbReference type="InterPro" id="IPR003663">
    <property type="entry name" value="Sugar/inositol_transpt"/>
</dbReference>
<evidence type="ECO:0000256" key="5">
    <source>
        <dbReference type="ARBA" id="ARBA00022989"/>
    </source>
</evidence>
<accession>A0A8H6GJQ9</accession>
<keyword evidence="5 7" id="KW-1133">Transmembrane helix</keyword>
<evidence type="ECO:0000259" key="8">
    <source>
        <dbReference type="PROSITE" id="PS50850"/>
    </source>
</evidence>
<dbReference type="Proteomes" id="UP000593570">
    <property type="component" value="Unassembled WGS sequence"/>
</dbReference>
<evidence type="ECO:0000256" key="3">
    <source>
        <dbReference type="ARBA" id="ARBA00022448"/>
    </source>
</evidence>
<dbReference type="Gene3D" id="1.20.1250.20">
    <property type="entry name" value="MFS general substrate transporter like domains"/>
    <property type="match status" value="1"/>
</dbReference>
<dbReference type="PANTHER" id="PTHR48022:SF26">
    <property type="entry name" value="MAJOR FACILITATOR SUPERFAMILY (MFS) PROFILE DOMAIN-CONTAINING PROTEIN-RELATED"/>
    <property type="match status" value="1"/>
</dbReference>
<comment type="caution">
    <text evidence="9">The sequence shown here is derived from an EMBL/GenBank/DDBJ whole genome shotgun (WGS) entry which is preliminary data.</text>
</comment>
<evidence type="ECO:0000313" key="10">
    <source>
        <dbReference type="Proteomes" id="UP000593570"/>
    </source>
</evidence>
<sequence>MVDRYFGFRGTPLLIWLTVCYTASMALFGYDQAVFSGIIVSKDFLQTMNHPDANMQGTITSLYNVGCFFGAVSGSLIGSYLGRKRSVVLGTTVLVIGAILQISAFSVPHMIVGRLVAGLGNGLNTATAPVWQSETTKAEWRGKLVVLGLVVNVAGFSLANWVTFGFSYLQGSISWRLPLAFKLLFCLVILCTSPWLPESPRWLISKGRIEEADVILADLQGGEHTILSPTVLAERNEIVRAYKLETENAMTWSQLIRGGSDKGGSRALRRFVLGLGTQLIVQLSGINATSYYLPTVLIESVGLEEKLARLLTAVNSVHYIFFSYLGMMLIDKWGRRGAMIYGTSGCFICYLVLTILVRTGQYTTDDGLRYRVGAASVSMIFLFYAIFGAGWQGTAWLYNTEINSLAMRMKGASASVAAQWAINYMVVQITPIGIQNLGWKFYLIWVFMQFFSIPILYVFYPETANRRLEDIDIVFDEGLRICVFLDKEATQVLRPSRFIAMEEQEVEQAAHNVKNVGTEDEKAKHTKRYSFGDEKIRKEALEQLDNVYFPVEATQTGFIRNKGLSATTQVNPLMARLVKQRDLANATLHGHSKEALSGSILEEAPFPEVFVAKAYSADRKKLDLVFYNGKETGVFQLGFESLISGQQYSVSSGCSVAANGAGEAFIDAEINGRTQIILQPIEYLHQ</sequence>
<evidence type="ECO:0000256" key="1">
    <source>
        <dbReference type="ARBA" id="ARBA00004141"/>
    </source>
</evidence>
<dbReference type="Pfam" id="PF00083">
    <property type="entry name" value="Sugar_tr"/>
    <property type="match status" value="1"/>
</dbReference>
<dbReference type="InterPro" id="IPR036259">
    <property type="entry name" value="MFS_trans_sf"/>
</dbReference>
<feature type="transmembrane region" description="Helical" evidence="7">
    <location>
        <begin position="442"/>
        <end position="460"/>
    </location>
</feature>
<evidence type="ECO:0000256" key="6">
    <source>
        <dbReference type="ARBA" id="ARBA00023136"/>
    </source>
</evidence>
<feature type="transmembrane region" description="Helical" evidence="7">
    <location>
        <begin position="13"/>
        <end position="40"/>
    </location>
</feature>
<keyword evidence="4 7" id="KW-0812">Transmembrane</keyword>
<feature type="transmembrane region" description="Helical" evidence="7">
    <location>
        <begin position="338"/>
        <end position="357"/>
    </location>
</feature>
<dbReference type="InterPro" id="IPR005829">
    <property type="entry name" value="Sugar_transporter_CS"/>
</dbReference>
<dbReference type="InterPro" id="IPR050360">
    <property type="entry name" value="MFS_Sugar_Transporters"/>
</dbReference>
<feature type="transmembrane region" description="Helical" evidence="7">
    <location>
        <begin position="144"/>
        <end position="169"/>
    </location>
</feature>
<protein>
    <recommendedName>
        <fullName evidence="8">Major facilitator superfamily (MFS) profile domain-containing protein</fullName>
    </recommendedName>
</protein>
<name>A0A8H6GJQ9_FUSOX</name>
<feature type="domain" description="Major facilitator superfamily (MFS) profile" evidence="8">
    <location>
        <begin position="17"/>
        <end position="464"/>
    </location>
</feature>
<dbReference type="GO" id="GO:0005351">
    <property type="term" value="F:carbohydrate:proton symporter activity"/>
    <property type="evidence" value="ECO:0007669"/>
    <property type="project" value="TreeGrafter"/>
</dbReference>
<evidence type="ECO:0000256" key="2">
    <source>
        <dbReference type="ARBA" id="ARBA00010992"/>
    </source>
</evidence>
<dbReference type="PROSITE" id="PS00216">
    <property type="entry name" value="SUGAR_TRANSPORT_1"/>
    <property type="match status" value="1"/>
</dbReference>
<dbReference type="InterPro" id="IPR005828">
    <property type="entry name" value="MFS_sugar_transport-like"/>
</dbReference>
<feature type="transmembrane region" description="Helical" evidence="7">
    <location>
        <begin position="271"/>
        <end position="292"/>
    </location>
</feature>
<dbReference type="PROSITE" id="PS50850">
    <property type="entry name" value="MFS"/>
    <property type="match status" value="1"/>
</dbReference>
<dbReference type="AlphaFoldDB" id="A0A8H6GJQ9"/>
<comment type="subcellular location">
    <subcellularLocation>
        <location evidence="1">Membrane</location>
        <topology evidence="1">Multi-pass membrane protein</topology>
    </subcellularLocation>
</comment>
<dbReference type="GO" id="GO:0016020">
    <property type="term" value="C:membrane"/>
    <property type="evidence" value="ECO:0007669"/>
    <property type="project" value="UniProtKB-SubCell"/>
</dbReference>
<comment type="similarity">
    <text evidence="2">Belongs to the major facilitator superfamily. Sugar transporter (TC 2.A.1.1) family.</text>
</comment>
<evidence type="ECO:0000256" key="7">
    <source>
        <dbReference type="SAM" id="Phobius"/>
    </source>
</evidence>
<evidence type="ECO:0000256" key="4">
    <source>
        <dbReference type="ARBA" id="ARBA00022692"/>
    </source>
</evidence>
<feature type="transmembrane region" description="Helical" evidence="7">
    <location>
        <begin position="175"/>
        <end position="196"/>
    </location>
</feature>
<dbReference type="EMBL" id="JACDXP010000008">
    <property type="protein sequence ID" value="KAF6519642.1"/>
    <property type="molecule type" value="Genomic_DNA"/>
</dbReference>
<keyword evidence="3" id="KW-0813">Transport</keyword>
<evidence type="ECO:0000313" key="9">
    <source>
        <dbReference type="EMBL" id="KAF6519642.1"/>
    </source>
</evidence>
<organism evidence="9 10">
    <name type="scientific">Fusarium oxysporum f. sp. conglutinans</name>
    <dbReference type="NCBI Taxonomy" id="100902"/>
    <lineage>
        <taxon>Eukaryota</taxon>
        <taxon>Fungi</taxon>
        <taxon>Dikarya</taxon>
        <taxon>Ascomycota</taxon>
        <taxon>Pezizomycotina</taxon>
        <taxon>Sordariomycetes</taxon>
        <taxon>Hypocreomycetidae</taxon>
        <taxon>Hypocreales</taxon>
        <taxon>Nectriaceae</taxon>
        <taxon>Fusarium</taxon>
        <taxon>Fusarium oxysporum species complex</taxon>
    </lineage>
</organism>
<feature type="transmembrane region" description="Helical" evidence="7">
    <location>
        <begin position="377"/>
        <end position="399"/>
    </location>
</feature>
<proteinExistence type="inferred from homology"/>
<dbReference type="PANTHER" id="PTHR48022">
    <property type="entry name" value="PLASTIDIC GLUCOSE TRANSPORTER 4"/>
    <property type="match status" value="1"/>
</dbReference>
<feature type="transmembrane region" description="Helical" evidence="7">
    <location>
        <begin position="87"/>
        <end position="107"/>
    </location>
</feature>
<dbReference type="PRINTS" id="PR00171">
    <property type="entry name" value="SUGRTRNSPORT"/>
</dbReference>
<feature type="transmembrane region" description="Helical" evidence="7">
    <location>
        <begin position="411"/>
        <end position="430"/>
    </location>
</feature>
<dbReference type="FunFam" id="1.20.1250.20:FF:000134">
    <property type="entry name" value="MFS sugar transporter protein"/>
    <property type="match status" value="1"/>
</dbReference>
<keyword evidence="6 7" id="KW-0472">Membrane</keyword>
<dbReference type="InterPro" id="IPR020846">
    <property type="entry name" value="MFS_dom"/>
</dbReference>
<gene>
    <name evidence="9" type="ORF">HZS61_016059</name>
</gene>
<dbReference type="SUPFAM" id="SSF103473">
    <property type="entry name" value="MFS general substrate transporter"/>
    <property type="match status" value="1"/>
</dbReference>